<name>A0A4S2MRT1_9PEZI</name>
<keyword evidence="3" id="KW-1185">Reference proteome</keyword>
<dbReference type="Proteomes" id="UP000298138">
    <property type="component" value="Unassembled WGS sequence"/>
</dbReference>
<evidence type="ECO:0000313" key="3">
    <source>
        <dbReference type="Proteomes" id="UP000298138"/>
    </source>
</evidence>
<evidence type="ECO:0000256" key="1">
    <source>
        <dbReference type="SAM" id="MobiDB-lite"/>
    </source>
</evidence>
<dbReference type="EMBL" id="ML220136">
    <property type="protein sequence ID" value="TGZ78899.1"/>
    <property type="molecule type" value="Genomic_DNA"/>
</dbReference>
<dbReference type="InParanoid" id="A0A4S2MRT1"/>
<accession>A0A4S2MRT1</accession>
<gene>
    <name evidence="2" type="ORF">EX30DRAFT_350626</name>
</gene>
<feature type="region of interest" description="Disordered" evidence="1">
    <location>
        <begin position="251"/>
        <end position="273"/>
    </location>
</feature>
<sequence>MRVVSEPSNSNQEATLNTMTAVWAELDTFEWAMLVEVMDREAGTATLEVLLLVSRKRQLGASHSWGPWTAFMEDIRSFLRLWLMELATRGRPAKGKNLFEAEQEKKLLVFTKCGNDNDVEVTHKSKNSTQNGNSESCAINTFSKRYAAQKRTPRFVIGLPCNKHLTYNVEWSGSLSDTTVRNLCGLFILNQFIFALAAKGFIPLHPSPKRSGNIDRVAMILVENRISAPNEAFVSVAVALDSAAKHCQAIQHSPKPSAKSEGSVISADVRSES</sequence>
<protein>
    <submittedName>
        <fullName evidence="2">Uncharacterized protein</fullName>
    </submittedName>
</protein>
<organism evidence="2 3">
    <name type="scientific">Ascodesmis nigricans</name>
    <dbReference type="NCBI Taxonomy" id="341454"/>
    <lineage>
        <taxon>Eukaryota</taxon>
        <taxon>Fungi</taxon>
        <taxon>Dikarya</taxon>
        <taxon>Ascomycota</taxon>
        <taxon>Pezizomycotina</taxon>
        <taxon>Pezizomycetes</taxon>
        <taxon>Pezizales</taxon>
        <taxon>Ascodesmidaceae</taxon>
        <taxon>Ascodesmis</taxon>
    </lineage>
</organism>
<dbReference type="AlphaFoldDB" id="A0A4S2MRT1"/>
<proteinExistence type="predicted"/>
<reference evidence="2 3" key="1">
    <citation type="submission" date="2019-04" db="EMBL/GenBank/DDBJ databases">
        <title>Comparative genomics and transcriptomics to analyze fruiting body development in filamentous ascomycetes.</title>
        <authorList>
            <consortium name="DOE Joint Genome Institute"/>
            <person name="Lutkenhaus R."/>
            <person name="Traeger S."/>
            <person name="Breuer J."/>
            <person name="Kuo A."/>
            <person name="Lipzen A."/>
            <person name="Pangilinan J."/>
            <person name="Dilworth D."/>
            <person name="Sandor L."/>
            <person name="Poggeler S."/>
            <person name="Barry K."/>
            <person name="Grigoriev I.V."/>
            <person name="Nowrousian M."/>
        </authorList>
    </citation>
    <scope>NUCLEOTIDE SEQUENCE [LARGE SCALE GENOMIC DNA]</scope>
    <source>
        <strain evidence="2 3">CBS 389.68</strain>
    </source>
</reference>
<evidence type="ECO:0000313" key="2">
    <source>
        <dbReference type="EMBL" id="TGZ78899.1"/>
    </source>
</evidence>